<protein>
    <submittedName>
        <fullName evidence="2">Uncharacterized protein</fullName>
    </submittedName>
</protein>
<proteinExistence type="predicted"/>
<keyword evidence="1" id="KW-0472">Membrane</keyword>
<evidence type="ECO:0000313" key="3">
    <source>
        <dbReference type="Proteomes" id="UP000253606"/>
    </source>
</evidence>
<gene>
    <name evidence="2" type="ORF">ACPOL_4665</name>
</gene>
<dbReference type="Proteomes" id="UP000253606">
    <property type="component" value="Chromosome"/>
</dbReference>
<organism evidence="2 3">
    <name type="scientific">Acidisarcina polymorpha</name>
    <dbReference type="NCBI Taxonomy" id="2211140"/>
    <lineage>
        <taxon>Bacteria</taxon>
        <taxon>Pseudomonadati</taxon>
        <taxon>Acidobacteriota</taxon>
        <taxon>Terriglobia</taxon>
        <taxon>Terriglobales</taxon>
        <taxon>Acidobacteriaceae</taxon>
        <taxon>Acidisarcina</taxon>
    </lineage>
</organism>
<evidence type="ECO:0000256" key="1">
    <source>
        <dbReference type="SAM" id="Phobius"/>
    </source>
</evidence>
<feature type="transmembrane region" description="Helical" evidence="1">
    <location>
        <begin position="20"/>
        <end position="40"/>
    </location>
</feature>
<keyword evidence="3" id="KW-1185">Reference proteome</keyword>
<dbReference type="EMBL" id="CP030840">
    <property type="protein sequence ID" value="AXC13935.1"/>
    <property type="molecule type" value="Genomic_DNA"/>
</dbReference>
<keyword evidence="1" id="KW-1133">Transmembrane helix</keyword>
<dbReference type="KEGG" id="abas:ACPOL_4665"/>
<keyword evidence="1" id="KW-0812">Transmembrane</keyword>
<dbReference type="AlphaFoldDB" id="A0A2Z5G5M3"/>
<sequence>MKTEIKLPSAETLGKKWRVAIITAIVISTTPTAMAPLCTLNRR</sequence>
<reference evidence="2 3" key="1">
    <citation type="journal article" date="2018" name="Front. Microbiol.">
        <title>Hydrolytic Capabilities as a Key to Environmental Success: Chitinolytic and Cellulolytic Acidobacteria From Acidic Sub-arctic Soils and Boreal Peatlands.</title>
        <authorList>
            <person name="Belova S.E."/>
            <person name="Ravin N.V."/>
            <person name="Pankratov T.A."/>
            <person name="Rakitin A.L."/>
            <person name="Ivanova A.A."/>
            <person name="Beletsky A.V."/>
            <person name="Mardanov A.V."/>
            <person name="Sinninghe Damste J.S."/>
            <person name="Dedysh S.N."/>
        </authorList>
    </citation>
    <scope>NUCLEOTIDE SEQUENCE [LARGE SCALE GENOMIC DNA]</scope>
    <source>
        <strain evidence="2 3">SBC82</strain>
    </source>
</reference>
<name>A0A2Z5G5M3_9BACT</name>
<evidence type="ECO:0000313" key="2">
    <source>
        <dbReference type="EMBL" id="AXC13935.1"/>
    </source>
</evidence>
<accession>A0A2Z5G5M3</accession>